<sequence length="428" mass="44618">MLRHGEVYAGIALAIAAGATTALSMVVQHAALTYPGRAMPARLCGRTLCDVNKNAVWMLGLVLYGVGTGVVYSFAGLWIPLSLLACLFLTMLAFNLFFSWYFLGEALTWPKVAGSLIVLLGACMCAIGASVGNPGVPTDFSSDDVAALFAAPLGATYFALLVLSVLSTLGAILVHERTYPLDRVAERPPPAWLESTMAVMYPASLGLDEAVAHLTLRCMNAMLSQCNRGGCSHPIFPATIVMCAVSSVGTVIWLRIVFKRFAVTSALPIEYGAASAADVASGLLFFQEYKSFALWRYPLIVGGVALCLVGIQVGRMAADKAPASELARAITLATVIDPGKPASPSSRGAHQAAPAAQCVPPVCGDGDGDQCEAGGLAPPCSQEPPACSPQTAAGDAQSSLRAEPGAGRPPLRELRQPTRSRRIAPLGA</sequence>
<keyword evidence="8" id="KW-1185">Reference proteome</keyword>
<organism evidence="7 8">
    <name type="scientific">Diacronema lutheri</name>
    <name type="common">Unicellular marine alga</name>
    <name type="synonym">Monochrysis lutheri</name>
    <dbReference type="NCBI Taxonomy" id="2081491"/>
    <lineage>
        <taxon>Eukaryota</taxon>
        <taxon>Haptista</taxon>
        <taxon>Haptophyta</taxon>
        <taxon>Pavlovophyceae</taxon>
        <taxon>Pavlovales</taxon>
        <taxon>Pavlovaceae</taxon>
        <taxon>Diacronema</taxon>
    </lineage>
</organism>
<feature type="transmembrane region" description="Helical" evidence="6">
    <location>
        <begin position="294"/>
        <end position="314"/>
    </location>
</feature>
<evidence type="ECO:0000313" key="8">
    <source>
        <dbReference type="Proteomes" id="UP000751190"/>
    </source>
</evidence>
<feature type="region of interest" description="Disordered" evidence="5">
    <location>
        <begin position="373"/>
        <end position="428"/>
    </location>
</feature>
<keyword evidence="2 6" id="KW-0812">Transmembrane</keyword>
<protein>
    <recommendedName>
        <fullName evidence="9">Magnesium transporter</fullName>
    </recommendedName>
</protein>
<feature type="compositionally biased region" description="Polar residues" evidence="5">
    <location>
        <begin position="388"/>
        <end position="400"/>
    </location>
</feature>
<dbReference type="EMBL" id="JAGTXO010000002">
    <property type="protein sequence ID" value="KAG8469794.1"/>
    <property type="molecule type" value="Genomic_DNA"/>
</dbReference>
<evidence type="ECO:0000256" key="4">
    <source>
        <dbReference type="ARBA" id="ARBA00023136"/>
    </source>
</evidence>
<evidence type="ECO:0000256" key="5">
    <source>
        <dbReference type="SAM" id="MobiDB-lite"/>
    </source>
</evidence>
<evidence type="ECO:0000256" key="3">
    <source>
        <dbReference type="ARBA" id="ARBA00022989"/>
    </source>
</evidence>
<feature type="transmembrane region" description="Helical" evidence="6">
    <location>
        <begin position="145"/>
        <end position="174"/>
    </location>
</feature>
<comment type="caution">
    <text evidence="7">The sequence shown here is derived from an EMBL/GenBank/DDBJ whole genome shotgun (WGS) entry which is preliminary data.</text>
</comment>
<reference evidence="7" key="1">
    <citation type="submission" date="2021-05" db="EMBL/GenBank/DDBJ databases">
        <title>The genome of the haptophyte Pavlova lutheri (Diacronema luteri, Pavlovales) - a model for lipid biosynthesis in eukaryotic algae.</title>
        <authorList>
            <person name="Hulatt C.J."/>
            <person name="Posewitz M.C."/>
        </authorList>
    </citation>
    <scope>NUCLEOTIDE SEQUENCE</scope>
    <source>
        <strain evidence="7">NIVA-4/92</strain>
    </source>
</reference>
<keyword evidence="3 6" id="KW-1133">Transmembrane helix</keyword>
<accession>A0A8J6CEL7</accession>
<keyword evidence="4 6" id="KW-0472">Membrane</keyword>
<dbReference type="SUPFAM" id="SSF103481">
    <property type="entry name" value="Multidrug resistance efflux transporter EmrE"/>
    <property type="match status" value="1"/>
</dbReference>
<evidence type="ECO:0008006" key="9">
    <source>
        <dbReference type="Google" id="ProtNLM"/>
    </source>
</evidence>
<comment type="subcellular location">
    <subcellularLocation>
        <location evidence="1">Membrane</location>
        <topology evidence="1">Multi-pass membrane protein</topology>
    </subcellularLocation>
</comment>
<evidence type="ECO:0000256" key="6">
    <source>
        <dbReference type="SAM" id="Phobius"/>
    </source>
</evidence>
<name>A0A8J6CEL7_DIALT</name>
<feature type="transmembrane region" description="Helical" evidence="6">
    <location>
        <begin position="55"/>
        <end position="75"/>
    </location>
</feature>
<evidence type="ECO:0000313" key="7">
    <source>
        <dbReference type="EMBL" id="KAG8469794.1"/>
    </source>
</evidence>
<gene>
    <name evidence="7" type="ORF">KFE25_006249</name>
</gene>
<feature type="transmembrane region" description="Helical" evidence="6">
    <location>
        <begin position="81"/>
        <end position="103"/>
    </location>
</feature>
<dbReference type="PANTHER" id="PTHR12570">
    <property type="match status" value="1"/>
</dbReference>
<proteinExistence type="predicted"/>
<dbReference type="Proteomes" id="UP000751190">
    <property type="component" value="Unassembled WGS sequence"/>
</dbReference>
<dbReference type="OMA" id="CIIWISS"/>
<dbReference type="GO" id="GO:0015095">
    <property type="term" value="F:magnesium ion transmembrane transporter activity"/>
    <property type="evidence" value="ECO:0007669"/>
    <property type="project" value="InterPro"/>
</dbReference>
<evidence type="ECO:0000256" key="1">
    <source>
        <dbReference type="ARBA" id="ARBA00004141"/>
    </source>
</evidence>
<dbReference type="InterPro" id="IPR037185">
    <property type="entry name" value="EmrE-like"/>
</dbReference>
<dbReference type="OrthoDB" id="2504919at2759"/>
<evidence type="ECO:0000256" key="2">
    <source>
        <dbReference type="ARBA" id="ARBA00022692"/>
    </source>
</evidence>
<feature type="transmembrane region" description="Helical" evidence="6">
    <location>
        <begin position="12"/>
        <end position="34"/>
    </location>
</feature>
<feature type="transmembrane region" description="Helical" evidence="6">
    <location>
        <begin position="115"/>
        <end position="133"/>
    </location>
</feature>
<dbReference type="InterPro" id="IPR008521">
    <property type="entry name" value="Mg_trans_NIPA"/>
</dbReference>
<feature type="transmembrane region" description="Helical" evidence="6">
    <location>
        <begin position="235"/>
        <end position="258"/>
    </location>
</feature>
<dbReference type="GO" id="GO:0016020">
    <property type="term" value="C:membrane"/>
    <property type="evidence" value="ECO:0007669"/>
    <property type="project" value="UniProtKB-SubCell"/>
</dbReference>
<dbReference type="AlphaFoldDB" id="A0A8J6CEL7"/>